<name>A0A9P8C110_9HELO</name>
<evidence type="ECO:0000259" key="8">
    <source>
        <dbReference type="Pfam" id="PF01435"/>
    </source>
</evidence>
<gene>
    <name evidence="9" type="ORF">BJ875DRAFT_473507</name>
</gene>
<keyword evidence="10" id="KW-1185">Reference proteome</keyword>
<feature type="domain" description="Peptidase M48" evidence="8">
    <location>
        <begin position="147"/>
        <end position="328"/>
    </location>
</feature>
<evidence type="ECO:0000256" key="3">
    <source>
        <dbReference type="ARBA" id="ARBA00022801"/>
    </source>
</evidence>
<keyword evidence="2" id="KW-0479">Metal-binding</keyword>
<evidence type="ECO:0000256" key="2">
    <source>
        <dbReference type="ARBA" id="ARBA00022723"/>
    </source>
</evidence>
<sequence>MLARSNSIRVLPAKRVCTNPKPFHPPIRIPFASSPSNARFQSGRPRYGNYGRRSSRFDPDAARRARPLLTIDQVGRVADHGGTKVIGVVVVVGGVVFYYSHQEIVPVSGRQRFNCFSDESVEGEGALMYKKIMMEYQGAILPDWDRRSKMVHRVMSRLIPASEMEHVDWEVHVIDSPEMNAFVIPGGKVFVFSGILPIAKTDDGLGAILGHEIAHNLARHAAESMSSMVLLEPVRWIFISLDVMGITGGLGRILGDIALNFGLMRPASRKQESEADYIGLMMMSKACYEPSAAVGVWQRMEKAQAVEVPAWLSTHPTNASRIEKIQEWLPKAEMAREESGCAATSLQARAFADVLGGWRGFGEMH</sequence>
<dbReference type="PANTHER" id="PTHR22726:SF1">
    <property type="entry name" value="METALLOENDOPEPTIDASE OMA1, MITOCHONDRIAL"/>
    <property type="match status" value="1"/>
</dbReference>
<dbReference type="GO" id="GO:0046872">
    <property type="term" value="F:metal ion binding"/>
    <property type="evidence" value="ECO:0007669"/>
    <property type="project" value="UniProtKB-KW"/>
</dbReference>
<dbReference type="InterPro" id="IPR001915">
    <property type="entry name" value="Peptidase_M48"/>
</dbReference>
<protein>
    <submittedName>
        <fullName evidence="9">Peptidase family M48-domain-containing protein</fullName>
    </submittedName>
</protein>
<accession>A0A9P8C110</accession>
<proteinExistence type="inferred from homology"/>
<evidence type="ECO:0000256" key="4">
    <source>
        <dbReference type="ARBA" id="ARBA00022833"/>
    </source>
</evidence>
<keyword evidence="4 6" id="KW-0862">Zinc</keyword>
<dbReference type="GO" id="GO:0004222">
    <property type="term" value="F:metalloendopeptidase activity"/>
    <property type="evidence" value="ECO:0007669"/>
    <property type="project" value="InterPro"/>
</dbReference>
<comment type="cofactor">
    <cofactor evidence="6">
        <name>Zn(2+)</name>
        <dbReference type="ChEBI" id="CHEBI:29105"/>
    </cofactor>
    <text evidence="6">Binds 1 zinc ion per subunit.</text>
</comment>
<dbReference type="AlphaFoldDB" id="A0A9P8C110"/>
<dbReference type="GO" id="GO:0034982">
    <property type="term" value="P:mitochondrial protein processing"/>
    <property type="evidence" value="ECO:0007669"/>
    <property type="project" value="TreeGrafter"/>
</dbReference>
<evidence type="ECO:0000313" key="9">
    <source>
        <dbReference type="EMBL" id="KAG9229963.1"/>
    </source>
</evidence>
<evidence type="ECO:0000256" key="1">
    <source>
        <dbReference type="ARBA" id="ARBA00022670"/>
    </source>
</evidence>
<comment type="caution">
    <text evidence="9">The sequence shown here is derived from an EMBL/GenBank/DDBJ whole genome shotgun (WGS) entry which is preliminary data.</text>
</comment>
<keyword evidence="3 6" id="KW-0378">Hydrolase</keyword>
<keyword evidence="1 6" id="KW-0645">Protease</keyword>
<dbReference type="CDD" id="cd07331">
    <property type="entry name" value="M48C_Oma1_like"/>
    <property type="match status" value="1"/>
</dbReference>
<comment type="similarity">
    <text evidence="6">Belongs to the peptidase M48 family.</text>
</comment>
<dbReference type="GO" id="GO:0005743">
    <property type="term" value="C:mitochondrial inner membrane"/>
    <property type="evidence" value="ECO:0007669"/>
    <property type="project" value="TreeGrafter"/>
</dbReference>
<evidence type="ECO:0000256" key="5">
    <source>
        <dbReference type="ARBA" id="ARBA00023049"/>
    </source>
</evidence>
<evidence type="ECO:0000256" key="7">
    <source>
        <dbReference type="SAM" id="MobiDB-lite"/>
    </source>
</evidence>
<dbReference type="GO" id="GO:0006515">
    <property type="term" value="P:protein quality control for misfolded or incompletely synthesized proteins"/>
    <property type="evidence" value="ECO:0007669"/>
    <property type="project" value="TreeGrafter"/>
</dbReference>
<dbReference type="Proteomes" id="UP000824998">
    <property type="component" value="Unassembled WGS sequence"/>
</dbReference>
<dbReference type="EMBL" id="MU251714">
    <property type="protein sequence ID" value="KAG9229963.1"/>
    <property type="molecule type" value="Genomic_DNA"/>
</dbReference>
<dbReference type="Pfam" id="PF01435">
    <property type="entry name" value="Peptidase_M48"/>
    <property type="match status" value="1"/>
</dbReference>
<dbReference type="Gene3D" id="3.30.2010.10">
    <property type="entry name" value="Metalloproteases ('zincins'), catalytic domain"/>
    <property type="match status" value="1"/>
</dbReference>
<organism evidence="9 10">
    <name type="scientific">Amylocarpus encephaloides</name>
    <dbReference type="NCBI Taxonomy" id="45428"/>
    <lineage>
        <taxon>Eukaryota</taxon>
        <taxon>Fungi</taxon>
        <taxon>Dikarya</taxon>
        <taxon>Ascomycota</taxon>
        <taxon>Pezizomycotina</taxon>
        <taxon>Leotiomycetes</taxon>
        <taxon>Helotiales</taxon>
        <taxon>Helotiales incertae sedis</taxon>
        <taxon>Amylocarpus</taxon>
    </lineage>
</organism>
<feature type="region of interest" description="Disordered" evidence="7">
    <location>
        <begin position="35"/>
        <end position="56"/>
    </location>
</feature>
<evidence type="ECO:0000256" key="6">
    <source>
        <dbReference type="RuleBase" id="RU003983"/>
    </source>
</evidence>
<evidence type="ECO:0000313" key="10">
    <source>
        <dbReference type="Proteomes" id="UP000824998"/>
    </source>
</evidence>
<dbReference type="InterPro" id="IPR051156">
    <property type="entry name" value="Mito/Outer_Membr_Metalloprot"/>
</dbReference>
<dbReference type="OrthoDB" id="7464992at2759"/>
<keyword evidence="5 6" id="KW-0482">Metalloprotease</keyword>
<dbReference type="PANTHER" id="PTHR22726">
    <property type="entry name" value="METALLOENDOPEPTIDASE OMA1"/>
    <property type="match status" value="1"/>
</dbReference>
<reference evidence="9" key="1">
    <citation type="journal article" date="2021" name="IMA Fungus">
        <title>Genomic characterization of three marine fungi, including Emericellopsis atlantica sp. nov. with signatures of a generalist lifestyle and marine biomass degradation.</title>
        <authorList>
            <person name="Hagestad O.C."/>
            <person name="Hou L."/>
            <person name="Andersen J.H."/>
            <person name="Hansen E.H."/>
            <person name="Altermark B."/>
            <person name="Li C."/>
            <person name="Kuhnert E."/>
            <person name="Cox R.J."/>
            <person name="Crous P.W."/>
            <person name="Spatafora J.W."/>
            <person name="Lail K."/>
            <person name="Amirebrahimi M."/>
            <person name="Lipzen A."/>
            <person name="Pangilinan J."/>
            <person name="Andreopoulos W."/>
            <person name="Hayes R.D."/>
            <person name="Ng V."/>
            <person name="Grigoriev I.V."/>
            <person name="Jackson S.A."/>
            <person name="Sutton T.D.S."/>
            <person name="Dobson A.D.W."/>
            <person name="Rama T."/>
        </authorList>
    </citation>
    <scope>NUCLEOTIDE SEQUENCE</scope>
    <source>
        <strain evidence="9">TRa018bII</strain>
    </source>
</reference>